<reference evidence="2 3" key="1">
    <citation type="journal article" date="2015" name="Genome Biol.">
        <title>Comparative genomics of Steinernema reveals deeply conserved gene regulatory networks.</title>
        <authorList>
            <person name="Dillman A.R."/>
            <person name="Macchietto M."/>
            <person name="Porter C.F."/>
            <person name="Rogers A."/>
            <person name="Williams B."/>
            <person name="Antoshechkin I."/>
            <person name="Lee M.M."/>
            <person name="Goodwin Z."/>
            <person name="Lu X."/>
            <person name="Lewis E.E."/>
            <person name="Goodrich-Blair H."/>
            <person name="Stock S.P."/>
            <person name="Adams B.J."/>
            <person name="Sternberg P.W."/>
            <person name="Mortazavi A."/>
        </authorList>
    </citation>
    <scope>NUCLEOTIDE SEQUENCE [LARGE SCALE GENOMIC DNA]</scope>
    <source>
        <strain evidence="2 3">ALL</strain>
    </source>
</reference>
<dbReference type="Proteomes" id="UP000298663">
    <property type="component" value="Unassembled WGS sequence"/>
</dbReference>
<accession>A0A4U8UIK2</accession>
<dbReference type="AlphaFoldDB" id="A0A4U8UIK2"/>
<organism evidence="2 3">
    <name type="scientific">Steinernema carpocapsae</name>
    <name type="common">Entomopathogenic nematode</name>
    <dbReference type="NCBI Taxonomy" id="34508"/>
    <lineage>
        <taxon>Eukaryota</taxon>
        <taxon>Metazoa</taxon>
        <taxon>Ecdysozoa</taxon>
        <taxon>Nematoda</taxon>
        <taxon>Chromadorea</taxon>
        <taxon>Rhabditida</taxon>
        <taxon>Tylenchina</taxon>
        <taxon>Panagrolaimomorpha</taxon>
        <taxon>Strongyloidoidea</taxon>
        <taxon>Steinernematidae</taxon>
        <taxon>Steinernema</taxon>
    </lineage>
</organism>
<feature type="region of interest" description="Disordered" evidence="1">
    <location>
        <begin position="78"/>
        <end position="100"/>
    </location>
</feature>
<proteinExistence type="predicted"/>
<comment type="caution">
    <text evidence="2">The sequence shown here is derived from an EMBL/GenBank/DDBJ whole genome shotgun (WGS) entry which is preliminary data.</text>
</comment>
<dbReference type="EMBL" id="AZBU02000001">
    <property type="protein sequence ID" value="TMS32684.1"/>
    <property type="molecule type" value="Genomic_DNA"/>
</dbReference>
<evidence type="ECO:0000313" key="2">
    <source>
        <dbReference type="EMBL" id="TMS32684.1"/>
    </source>
</evidence>
<evidence type="ECO:0000256" key="1">
    <source>
        <dbReference type="SAM" id="MobiDB-lite"/>
    </source>
</evidence>
<keyword evidence="3" id="KW-1185">Reference proteome</keyword>
<name>A0A4U8UIK2_STECR</name>
<reference evidence="2 3" key="2">
    <citation type="journal article" date="2019" name="G3 (Bethesda)">
        <title>Hybrid Assembly of the Genome of the Entomopathogenic Nematode Steinernema carpocapsae Identifies the X-Chromosome.</title>
        <authorList>
            <person name="Serra L."/>
            <person name="Macchietto M."/>
            <person name="Macias-Munoz A."/>
            <person name="McGill C.J."/>
            <person name="Rodriguez I.M."/>
            <person name="Rodriguez B."/>
            <person name="Murad R."/>
            <person name="Mortazavi A."/>
        </authorList>
    </citation>
    <scope>NUCLEOTIDE SEQUENCE [LARGE SCALE GENOMIC DNA]</scope>
    <source>
        <strain evidence="2 3">ALL</strain>
    </source>
</reference>
<sequence>MIMKELVYVVCHGLNKRPHLVRSQSTIQLNRSRFALSDADQARLASLPRQGTSTQIHSCTRKEHRNFWNFLLFKDSSNSEKSSKVEDYFHQQNAKEKNKI</sequence>
<evidence type="ECO:0000313" key="3">
    <source>
        <dbReference type="Proteomes" id="UP000298663"/>
    </source>
</evidence>
<protein>
    <submittedName>
        <fullName evidence="2">Uncharacterized protein</fullName>
    </submittedName>
</protein>
<gene>
    <name evidence="2" type="ORF">L596_000492</name>
</gene>